<evidence type="ECO:0000313" key="10">
    <source>
        <dbReference type="EMBL" id="KAJ1915824.1"/>
    </source>
</evidence>
<gene>
    <name evidence="10" type="primary">DPB2</name>
    <name evidence="10" type="ORF">H4219_004112</name>
</gene>
<keyword evidence="10" id="KW-0548">Nucleotidyltransferase</keyword>
<dbReference type="GO" id="GO:0008622">
    <property type="term" value="C:epsilon DNA polymerase complex"/>
    <property type="evidence" value="ECO:0007669"/>
    <property type="project" value="InterPro"/>
</dbReference>
<protein>
    <recommendedName>
        <fullName evidence="3">DNA polymerase epsilon subunit B</fullName>
    </recommendedName>
    <alternativeName>
        <fullName evidence="7">DNA polymerase II subunit 2</fullName>
    </alternativeName>
</protein>
<dbReference type="InterPro" id="IPR036322">
    <property type="entry name" value="WD40_repeat_dom_sf"/>
</dbReference>
<dbReference type="Gene3D" id="3.60.21.60">
    <property type="match status" value="1"/>
</dbReference>
<dbReference type="Pfam" id="PF00400">
    <property type="entry name" value="WD40"/>
    <property type="match status" value="3"/>
</dbReference>
<dbReference type="GO" id="GO:0003887">
    <property type="term" value="F:DNA-directed DNA polymerase activity"/>
    <property type="evidence" value="ECO:0007669"/>
    <property type="project" value="UniProtKB-KW"/>
</dbReference>
<evidence type="ECO:0000256" key="7">
    <source>
        <dbReference type="ARBA" id="ARBA00032930"/>
    </source>
</evidence>
<name>A0A9W7ZYE0_9FUNG</name>
<comment type="similarity">
    <text evidence="2">Belongs to the DNA polymerase epsilon subunit B family.</text>
</comment>
<evidence type="ECO:0000256" key="2">
    <source>
        <dbReference type="ARBA" id="ARBA00009560"/>
    </source>
</evidence>
<accession>A0A9W7ZYE0</accession>
<feature type="region of interest" description="Disordered" evidence="8">
    <location>
        <begin position="704"/>
        <end position="723"/>
    </location>
</feature>
<evidence type="ECO:0000256" key="8">
    <source>
        <dbReference type="SAM" id="MobiDB-lite"/>
    </source>
</evidence>
<dbReference type="SUPFAM" id="SSF50978">
    <property type="entry name" value="WD40 repeat-like"/>
    <property type="match status" value="1"/>
</dbReference>
<evidence type="ECO:0000256" key="3">
    <source>
        <dbReference type="ARBA" id="ARBA00016011"/>
    </source>
</evidence>
<reference evidence="10" key="1">
    <citation type="submission" date="2022-07" db="EMBL/GenBank/DDBJ databases">
        <title>Phylogenomic reconstructions and comparative analyses of Kickxellomycotina fungi.</title>
        <authorList>
            <person name="Reynolds N.K."/>
            <person name="Stajich J.E."/>
            <person name="Barry K."/>
            <person name="Grigoriev I.V."/>
            <person name="Crous P."/>
            <person name="Smith M.E."/>
        </authorList>
    </citation>
    <scope>NUCLEOTIDE SEQUENCE</scope>
    <source>
        <strain evidence="10">NBRC 100468</strain>
    </source>
</reference>
<dbReference type="PANTHER" id="PTHR12708:SF0">
    <property type="entry name" value="DNA POLYMERASE EPSILON SUBUNIT 2"/>
    <property type="match status" value="1"/>
</dbReference>
<keyword evidence="4" id="KW-0235">DNA replication</keyword>
<feature type="domain" description="DNA polymerase alpha/delta/epsilon subunit B" evidence="9">
    <location>
        <begin position="320"/>
        <end position="507"/>
    </location>
</feature>
<keyword evidence="10" id="KW-0239">DNA-directed DNA polymerase</keyword>
<dbReference type="PANTHER" id="PTHR12708">
    <property type="entry name" value="DNA POLYMERASE EPSILON SUBUNIT B"/>
    <property type="match status" value="1"/>
</dbReference>
<dbReference type="GO" id="GO:0042276">
    <property type="term" value="P:error-prone translesion synthesis"/>
    <property type="evidence" value="ECO:0007669"/>
    <property type="project" value="TreeGrafter"/>
</dbReference>
<dbReference type="Gene3D" id="2.130.10.10">
    <property type="entry name" value="YVTN repeat-like/Quinoprotein amine dehydrogenase"/>
    <property type="match status" value="1"/>
</dbReference>
<evidence type="ECO:0000256" key="6">
    <source>
        <dbReference type="ARBA" id="ARBA00023242"/>
    </source>
</evidence>
<evidence type="ECO:0000313" key="11">
    <source>
        <dbReference type="Proteomes" id="UP001150538"/>
    </source>
</evidence>
<dbReference type="InterPro" id="IPR007185">
    <property type="entry name" value="DNA_pol_a/d/e_bsu"/>
</dbReference>
<evidence type="ECO:0000256" key="4">
    <source>
        <dbReference type="ARBA" id="ARBA00022705"/>
    </source>
</evidence>
<dbReference type="GO" id="GO:0006261">
    <property type="term" value="P:DNA-templated DNA replication"/>
    <property type="evidence" value="ECO:0007669"/>
    <property type="project" value="InterPro"/>
</dbReference>
<keyword evidence="5" id="KW-0238">DNA-binding</keyword>
<feature type="compositionally biased region" description="Basic and acidic residues" evidence="8">
    <location>
        <begin position="650"/>
        <end position="663"/>
    </location>
</feature>
<organism evidence="10 11">
    <name type="scientific">Mycoemilia scoparia</name>
    <dbReference type="NCBI Taxonomy" id="417184"/>
    <lineage>
        <taxon>Eukaryota</taxon>
        <taxon>Fungi</taxon>
        <taxon>Fungi incertae sedis</taxon>
        <taxon>Zoopagomycota</taxon>
        <taxon>Kickxellomycotina</taxon>
        <taxon>Kickxellomycetes</taxon>
        <taxon>Kickxellales</taxon>
        <taxon>Kickxellaceae</taxon>
        <taxon>Mycoemilia</taxon>
    </lineage>
</organism>
<dbReference type="Pfam" id="PF04042">
    <property type="entry name" value="DNA_pol_E_B"/>
    <property type="match status" value="1"/>
</dbReference>
<dbReference type="SMART" id="SM00320">
    <property type="entry name" value="WD40"/>
    <property type="match status" value="5"/>
</dbReference>
<proteinExistence type="inferred from homology"/>
<evidence type="ECO:0000256" key="1">
    <source>
        <dbReference type="ARBA" id="ARBA00004123"/>
    </source>
</evidence>
<feature type="compositionally biased region" description="Basic residues" evidence="8">
    <location>
        <begin position="613"/>
        <end position="622"/>
    </location>
</feature>
<evidence type="ECO:0000256" key="5">
    <source>
        <dbReference type="ARBA" id="ARBA00023125"/>
    </source>
</evidence>
<dbReference type="OrthoDB" id="10254730at2759"/>
<keyword evidence="11" id="KW-1185">Reference proteome</keyword>
<dbReference type="EMBL" id="JANBPU010000128">
    <property type="protein sequence ID" value="KAJ1915824.1"/>
    <property type="molecule type" value="Genomic_DNA"/>
</dbReference>
<keyword evidence="6" id="KW-0539">Nucleus</keyword>
<dbReference type="InterPro" id="IPR015943">
    <property type="entry name" value="WD40/YVTN_repeat-like_dom_sf"/>
</dbReference>
<comment type="caution">
    <text evidence="10">The sequence shown here is derived from an EMBL/GenBank/DDBJ whole genome shotgun (WGS) entry which is preliminary data.</text>
</comment>
<feature type="region of interest" description="Disordered" evidence="8">
    <location>
        <begin position="578"/>
        <end position="663"/>
    </location>
</feature>
<dbReference type="Proteomes" id="UP001150538">
    <property type="component" value="Unassembled WGS sequence"/>
</dbReference>
<dbReference type="InterPro" id="IPR016266">
    <property type="entry name" value="POLE2"/>
</dbReference>
<sequence length="1089" mass="123157">METQESKPVGLPRMTAKRIVYKIFTKKFSLSLKVDSSKFLEDQICQQKLTKDEAETWLNAIAETWIQLEANKPLVELEPLKSTIKMLDLKQNTEVMVSDTLNGDKDTAGGINLKDYFHVIDAFDVPAWWYDTSTRQFKEPFETLDILSGPEAKSALFCQRYEVVKQRILHNDNFMVTTLRGRDSNGNITSGNAIKIDTIESLQGRDEESFILFGMLSQLEEGKMFLEDKDRNVELDLTQVLQNNDATGLFTETCLVLVDGYYKDGVFVVEELGLPPPEKKSKTKFFFPDVNFFGGPVQSTLKSLEVSDESARIVVLAEIISALKALFSEYTSHKVPITFVFFGSFCSEPFVLGGNKTQEYKKLWTDFGEMVAQYPYIATSCQFVFVPGPNDHWSSGAYPSPSISEFFTEKARSKIKNAYFTTNPCRLRYFTQEIVIFRENLLKKLHRNCLIPPSSQEGTTMVKHLIRTLIDQGHLCPLPAHIQPIYWAYDHAMRLYPVPDVLILAENIDAYSINYEDCHCINPGSFAESSFGFFTYYPAKKTSQFRQDMLTDYEKKRLENIRKNEEILKELELKKNPKKQIARKRVKNEEEEDSGSNSTAKKIKHEDSPRPVAQRRKSRRLQGMKAEMAPQRMQDEDKDDGSQQQQGSKIKHEESDEDDKDKTKIFRQLRDGGELKLEKIIAKGTFDGFQTAMSDVLDSKRIKEERSNGEENNANKAVESKSTEGLREAFGNLTIRQTFGEPPAVTPYRTYDLAVHPSKTSLLVGAGDKEGTLGFWRIPEDEWNQAVQEKNGPKPEAASEEDVVLPDTFRFAAHGGTISCVSFSPLNPEHFFSASYDGMIKKLDLGQAGIFTDILQYDEEPVINSFSIDGSGSSLTFLFSCHNGVVGRHDIRTKSSDYDLWPLHGAKVGCVDVNPAKPCYFTTSSLDRTTRIWDVRKIAPIEPDDMPIPAEVWHRDESKSVTSSYFHHGGKKLLTTSFDHNVRVFDFDTEKGLETGTVGSLIQIPHNVKTGRWVTMFRATWNPNPSYAPCFVVGNKDRLADIYCGTSGELVGRLCDHDALPTIPAVNKFHPHLPIVVSANASGRVVVWS</sequence>
<comment type="subcellular location">
    <subcellularLocation>
        <location evidence="1">Nucleus</location>
    </subcellularLocation>
</comment>
<evidence type="ECO:0000259" key="9">
    <source>
        <dbReference type="Pfam" id="PF04042"/>
    </source>
</evidence>
<dbReference type="AlphaFoldDB" id="A0A9W7ZYE0"/>
<keyword evidence="10" id="KW-0808">Transferase</keyword>
<dbReference type="GO" id="GO:0003677">
    <property type="term" value="F:DNA binding"/>
    <property type="evidence" value="ECO:0007669"/>
    <property type="project" value="UniProtKB-KW"/>
</dbReference>
<dbReference type="InterPro" id="IPR001680">
    <property type="entry name" value="WD40_rpt"/>
</dbReference>